<proteinExistence type="predicted"/>
<reference evidence="1" key="1">
    <citation type="submission" date="2018-06" db="EMBL/GenBank/DDBJ databases">
        <authorList>
            <person name="Zhirakovskaya E."/>
        </authorList>
    </citation>
    <scope>NUCLEOTIDE SEQUENCE</scope>
</reference>
<accession>A0A3B1D2N4</accession>
<dbReference type="InterPro" id="IPR014942">
    <property type="entry name" value="AbiEii"/>
</dbReference>
<dbReference type="Gene3D" id="3.10.450.620">
    <property type="entry name" value="JHP933, nucleotidyltransferase-like core domain"/>
    <property type="match status" value="1"/>
</dbReference>
<dbReference type="Pfam" id="PF08843">
    <property type="entry name" value="AbiEii"/>
    <property type="match status" value="1"/>
</dbReference>
<protein>
    <recommendedName>
        <fullName evidence="2">Nucleotidyl transferase AbiEii/AbiGii toxin family protein</fullName>
    </recommendedName>
</protein>
<sequence>MINKRCFTEEWINGFRKKKKYSKINPPVLEKMINALSLLQYLVKNDLEFVFKGGTSLILLLDNTGRFSVDIDILTTQSQETIESIFDKIIEDSHFSKWEFDERRSYNPGIPKAHYEFEFNSVFSNRSNTVLLDILFEKSNYPKIQTLPIKVEWIETDKELSVPIPTVESIIGDKLTAFAPNTTGVLYGSGKELEIIKQLYDLGNLFDKIEDIETVNKSFQIFAKQEIEYRKLEITPNDILDDIFNTAKLISLREKNKTEPEKSQFKGIRTGIRSFANFLFSGNFRIDDAITASAKAAYLAMKLRQPNLLPLEKFDEQDVSELMITKSGWNYLNKLKKLPDKSAFFYWYKTIEILEKI</sequence>
<dbReference type="EMBL" id="UOGD01000315">
    <property type="protein sequence ID" value="VAX25895.1"/>
    <property type="molecule type" value="Genomic_DNA"/>
</dbReference>
<organism evidence="1">
    <name type="scientific">hydrothermal vent metagenome</name>
    <dbReference type="NCBI Taxonomy" id="652676"/>
    <lineage>
        <taxon>unclassified sequences</taxon>
        <taxon>metagenomes</taxon>
        <taxon>ecological metagenomes</taxon>
    </lineage>
</organism>
<name>A0A3B1D2N4_9ZZZZ</name>
<dbReference type="AlphaFoldDB" id="A0A3B1D2N4"/>
<evidence type="ECO:0008006" key="2">
    <source>
        <dbReference type="Google" id="ProtNLM"/>
    </source>
</evidence>
<gene>
    <name evidence="1" type="ORF">MNBD_IGNAVI01-729</name>
</gene>
<evidence type="ECO:0000313" key="1">
    <source>
        <dbReference type="EMBL" id="VAX25895.1"/>
    </source>
</evidence>